<dbReference type="Gene3D" id="1.10.287.2250">
    <property type="match status" value="1"/>
</dbReference>
<organism evidence="4 5">
    <name type="scientific">Pleurodeles waltl</name>
    <name type="common">Iberian ribbed newt</name>
    <dbReference type="NCBI Taxonomy" id="8319"/>
    <lineage>
        <taxon>Eukaryota</taxon>
        <taxon>Metazoa</taxon>
        <taxon>Chordata</taxon>
        <taxon>Craniata</taxon>
        <taxon>Vertebrata</taxon>
        <taxon>Euteleostomi</taxon>
        <taxon>Amphibia</taxon>
        <taxon>Batrachia</taxon>
        <taxon>Caudata</taxon>
        <taxon>Salamandroidea</taxon>
        <taxon>Salamandridae</taxon>
        <taxon>Pleurodelinae</taxon>
        <taxon>Pleurodeles</taxon>
    </lineage>
</organism>
<dbReference type="PROSITE" id="PS00640">
    <property type="entry name" value="THIOL_PROTEASE_ASN"/>
    <property type="match status" value="1"/>
</dbReference>
<dbReference type="InterPro" id="IPR025661">
    <property type="entry name" value="Pept_asp_AS"/>
</dbReference>
<evidence type="ECO:0000256" key="1">
    <source>
        <dbReference type="ARBA" id="ARBA00008455"/>
    </source>
</evidence>
<dbReference type="InterPro" id="IPR013201">
    <property type="entry name" value="Prot_inhib_I29"/>
</dbReference>
<dbReference type="InterPro" id="IPR038765">
    <property type="entry name" value="Papain-like_cys_pep_sf"/>
</dbReference>
<dbReference type="FunFam" id="3.90.70.10:FF:000103">
    <property type="entry name" value="Hypothetical LOC496748"/>
    <property type="match status" value="1"/>
</dbReference>
<dbReference type="InterPro" id="IPR013128">
    <property type="entry name" value="Peptidase_C1A"/>
</dbReference>
<evidence type="ECO:0000259" key="2">
    <source>
        <dbReference type="SMART" id="SM00645"/>
    </source>
</evidence>
<dbReference type="EMBL" id="JANPWB010000008">
    <property type="protein sequence ID" value="KAJ1166659.1"/>
    <property type="molecule type" value="Genomic_DNA"/>
</dbReference>
<dbReference type="GO" id="GO:0006508">
    <property type="term" value="P:proteolysis"/>
    <property type="evidence" value="ECO:0007669"/>
    <property type="project" value="InterPro"/>
</dbReference>
<dbReference type="AlphaFoldDB" id="A0AAV7SRQ3"/>
<evidence type="ECO:0000313" key="5">
    <source>
        <dbReference type="Proteomes" id="UP001066276"/>
    </source>
</evidence>
<dbReference type="Pfam" id="PF00112">
    <property type="entry name" value="Peptidase_C1"/>
    <property type="match status" value="1"/>
</dbReference>
<dbReference type="PRINTS" id="PR00705">
    <property type="entry name" value="PAPAIN"/>
</dbReference>
<dbReference type="SUPFAM" id="SSF54001">
    <property type="entry name" value="Cysteine proteinases"/>
    <property type="match status" value="1"/>
</dbReference>
<comment type="similarity">
    <text evidence="1">Belongs to the peptidase C1 family.</text>
</comment>
<dbReference type="InterPro" id="IPR039417">
    <property type="entry name" value="Peptidase_C1A_papain-like"/>
</dbReference>
<dbReference type="CDD" id="cd02248">
    <property type="entry name" value="Peptidase_C1A"/>
    <property type="match status" value="1"/>
</dbReference>
<evidence type="ECO:0000259" key="3">
    <source>
        <dbReference type="SMART" id="SM00848"/>
    </source>
</evidence>
<protein>
    <recommendedName>
        <fullName evidence="6">Cathepsin L</fullName>
    </recommendedName>
</protein>
<gene>
    <name evidence="4" type="ORF">NDU88_007058</name>
</gene>
<dbReference type="SMART" id="SM00645">
    <property type="entry name" value="Pept_C1"/>
    <property type="match status" value="1"/>
</dbReference>
<dbReference type="Pfam" id="PF08246">
    <property type="entry name" value="Inhibitor_I29"/>
    <property type="match status" value="1"/>
</dbReference>
<name>A0AAV7SRQ3_PLEWA</name>
<dbReference type="GO" id="GO:0008234">
    <property type="term" value="F:cysteine-type peptidase activity"/>
    <property type="evidence" value="ECO:0007669"/>
    <property type="project" value="InterPro"/>
</dbReference>
<sequence length="354" mass="40634">MQIMNGTEAHLEIVENLQSLPVRMQVMQAVLLLPALLAFSIASKHLDEEWDMWKSKYGKKYLTADVEKFRRNAWEATWQKVRDHNLLADHGNKSYRLEMNHFADLTTHERNSRGCLMATQSAEKPMEVNKYRNTINLPKEVDWRKEHCVTEPKNQGSFCGSCWAFATIGAIESRYCIKHKQLLDFSEQQLVDCDSRNQACCGGLPRYAFEYISEHGIMKKEDYKYVEHAEMCAYQEKDAIKMNISKFYVLPEESNIAAAVAFEGPVTVAFAVSQDFQLYNGEGIYDGDCAEEINHAIIIVGYGTENDEDFWIIKNSWGTEWGENGYGKVRRNSNQCKIAEEVATADIMGNREEQ</sequence>
<dbReference type="PANTHER" id="PTHR12411">
    <property type="entry name" value="CYSTEINE PROTEASE FAMILY C1-RELATED"/>
    <property type="match status" value="1"/>
</dbReference>
<dbReference type="Proteomes" id="UP001066276">
    <property type="component" value="Chromosome 4_2"/>
</dbReference>
<dbReference type="SMART" id="SM00848">
    <property type="entry name" value="Inhibitor_I29"/>
    <property type="match status" value="1"/>
</dbReference>
<evidence type="ECO:0008006" key="6">
    <source>
        <dbReference type="Google" id="ProtNLM"/>
    </source>
</evidence>
<dbReference type="InterPro" id="IPR000668">
    <property type="entry name" value="Peptidase_C1A_C"/>
</dbReference>
<proteinExistence type="inferred from homology"/>
<feature type="domain" description="Peptidase C1A papain C-terminal" evidence="2">
    <location>
        <begin position="137"/>
        <end position="346"/>
    </location>
</feature>
<comment type="caution">
    <text evidence="4">The sequence shown here is derived from an EMBL/GenBank/DDBJ whole genome shotgun (WGS) entry which is preliminary data.</text>
</comment>
<reference evidence="4" key="1">
    <citation type="journal article" date="2022" name="bioRxiv">
        <title>Sequencing and chromosome-scale assembly of the giantPleurodeles waltlgenome.</title>
        <authorList>
            <person name="Brown T."/>
            <person name="Elewa A."/>
            <person name="Iarovenko S."/>
            <person name="Subramanian E."/>
            <person name="Araus A.J."/>
            <person name="Petzold A."/>
            <person name="Susuki M."/>
            <person name="Suzuki K.-i.T."/>
            <person name="Hayashi T."/>
            <person name="Toyoda A."/>
            <person name="Oliveira C."/>
            <person name="Osipova E."/>
            <person name="Leigh N.D."/>
            <person name="Simon A."/>
            <person name="Yun M.H."/>
        </authorList>
    </citation>
    <scope>NUCLEOTIDE SEQUENCE</scope>
    <source>
        <strain evidence="4">20211129_DDA</strain>
        <tissue evidence="4">Liver</tissue>
    </source>
</reference>
<evidence type="ECO:0000313" key="4">
    <source>
        <dbReference type="EMBL" id="KAJ1166659.1"/>
    </source>
</evidence>
<accession>A0AAV7SRQ3</accession>
<dbReference type="Gene3D" id="3.90.70.10">
    <property type="entry name" value="Cysteine proteinases"/>
    <property type="match status" value="1"/>
</dbReference>
<keyword evidence="5" id="KW-1185">Reference proteome</keyword>
<feature type="domain" description="Cathepsin propeptide inhibitor" evidence="3">
    <location>
        <begin position="50"/>
        <end position="110"/>
    </location>
</feature>